<evidence type="ECO:0000256" key="2">
    <source>
        <dbReference type="ARBA" id="ARBA00023004"/>
    </source>
</evidence>
<organism evidence="6 7">
    <name type="scientific">Fusarium redolens</name>
    <dbReference type="NCBI Taxonomy" id="48865"/>
    <lineage>
        <taxon>Eukaryota</taxon>
        <taxon>Fungi</taxon>
        <taxon>Dikarya</taxon>
        <taxon>Ascomycota</taxon>
        <taxon>Pezizomycotina</taxon>
        <taxon>Sordariomycetes</taxon>
        <taxon>Hypocreomycetidae</taxon>
        <taxon>Hypocreales</taxon>
        <taxon>Nectriaceae</taxon>
        <taxon>Fusarium</taxon>
        <taxon>Fusarium redolens species complex</taxon>
    </lineage>
</organism>
<evidence type="ECO:0000256" key="1">
    <source>
        <dbReference type="ARBA" id="ARBA00022737"/>
    </source>
</evidence>
<reference evidence="6" key="1">
    <citation type="journal article" date="2021" name="Nat. Commun.">
        <title>Genetic determinants of endophytism in the Arabidopsis root mycobiome.</title>
        <authorList>
            <person name="Mesny F."/>
            <person name="Miyauchi S."/>
            <person name="Thiergart T."/>
            <person name="Pickel B."/>
            <person name="Atanasova L."/>
            <person name="Karlsson M."/>
            <person name="Huettel B."/>
            <person name="Barry K.W."/>
            <person name="Haridas S."/>
            <person name="Chen C."/>
            <person name="Bauer D."/>
            <person name="Andreopoulos W."/>
            <person name="Pangilinan J."/>
            <person name="LaButti K."/>
            <person name="Riley R."/>
            <person name="Lipzen A."/>
            <person name="Clum A."/>
            <person name="Drula E."/>
            <person name="Henrissat B."/>
            <person name="Kohler A."/>
            <person name="Grigoriev I.V."/>
            <person name="Martin F.M."/>
            <person name="Hacquard S."/>
        </authorList>
    </citation>
    <scope>NUCLEOTIDE SEQUENCE</scope>
    <source>
        <strain evidence="6">MPI-CAGE-AT-0023</strain>
    </source>
</reference>
<dbReference type="EMBL" id="JAGMUX010000030">
    <property type="protein sequence ID" value="KAH7213356.1"/>
    <property type="molecule type" value="Genomic_DNA"/>
</dbReference>
<dbReference type="AlphaFoldDB" id="A0A9P9JQN0"/>
<proteinExistence type="predicted"/>
<dbReference type="Gene3D" id="2.120.10.80">
    <property type="entry name" value="Kelch-type beta propeller"/>
    <property type="match status" value="2"/>
</dbReference>
<dbReference type="OrthoDB" id="540004at2759"/>
<dbReference type="GO" id="GO:0019760">
    <property type="term" value="P:glucosinolate metabolic process"/>
    <property type="evidence" value="ECO:0007669"/>
    <property type="project" value="UniProtKB-ARBA"/>
</dbReference>
<evidence type="ECO:0000256" key="4">
    <source>
        <dbReference type="SAM" id="Phobius"/>
    </source>
</evidence>
<feature type="compositionally biased region" description="Polar residues" evidence="3">
    <location>
        <begin position="519"/>
        <end position="535"/>
    </location>
</feature>
<protein>
    <recommendedName>
        <fullName evidence="8">Kelch repeat protein</fullName>
    </recommendedName>
</protein>
<evidence type="ECO:0008006" key="8">
    <source>
        <dbReference type="Google" id="ProtNLM"/>
    </source>
</evidence>
<gene>
    <name evidence="6" type="ORF">BKA55DRAFT_255924</name>
</gene>
<keyword evidence="7" id="KW-1185">Reference proteome</keyword>
<feature type="signal peptide" evidence="5">
    <location>
        <begin position="1"/>
        <end position="20"/>
    </location>
</feature>
<sequence>MRWFTWRRTVVSCLLSLCCAAELETRQSSKGSAQLPANDDFIRRSLLSVAVLGDYVYIDGGEVGSELDKSRSTAVSLTLSIPLDESWTNDTVVFTESEKGPSPCLKQPALWVDDERSTIYSWGGQGSYNNASAAGDHHLYAFENDSDGKGSWSIHDPEDDTLFSSLYRTVRGAYTTCHGVGYYLGGYGERRTDDRFTDGSYVERPLDGLLTYNMTTQKWTNESTKALDYATWSGKATCIPSIGSSGLLIFMGGAKVKMPAFGNVSDPVSFTNITIYDPSSKEWYYQQTSGVSPDPRVEFCSVGVQGPNSTYEIFIYGGWNTWNDKTKSFDDVWVLSLPAFKWFKADVEGPKRGMHGCALVGKRQMLSIGGNKWGKDEGWRDKDPWTQGIGILDLPSLTWSSEYDADAQEYESPKVVRDWYQRGNKVKWDNDDVTRLFASMSATTPGSTDGRILNPYSSDSSSTPVGAIAGGVVGGVAGIVALIGVWLWMRRRKRNTSKQPPEAGDGGDTKQWGKAELSADNSKQSGLQELESNQGPAELPVATPPLERNGQTQRHELEG</sequence>
<keyword evidence="1" id="KW-0677">Repeat</keyword>
<dbReference type="SUPFAM" id="SSF117281">
    <property type="entry name" value="Kelch motif"/>
    <property type="match status" value="1"/>
</dbReference>
<evidence type="ECO:0000256" key="5">
    <source>
        <dbReference type="SAM" id="SignalP"/>
    </source>
</evidence>
<dbReference type="GeneID" id="70215352"/>
<dbReference type="Proteomes" id="UP000720189">
    <property type="component" value="Unassembled WGS sequence"/>
</dbReference>
<name>A0A9P9JQN0_FUSRE</name>
<dbReference type="PANTHER" id="PTHR47435">
    <property type="entry name" value="KELCH REPEAT PROTEIN (AFU_ORTHOLOGUE AFUA_5G12780)"/>
    <property type="match status" value="1"/>
</dbReference>
<feature type="transmembrane region" description="Helical" evidence="4">
    <location>
        <begin position="465"/>
        <end position="489"/>
    </location>
</feature>
<keyword evidence="4" id="KW-0472">Membrane</keyword>
<keyword evidence="4" id="KW-0812">Transmembrane</keyword>
<evidence type="ECO:0000313" key="6">
    <source>
        <dbReference type="EMBL" id="KAH7213356.1"/>
    </source>
</evidence>
<keyword evidence="2" id="KW-0408">Iron</keyword>
<feature type="region of interest" description="Disordered" evidence="3">
    <location>
        <begin position="441"/>
        <end position="462"/>
    </location>
</feature>
<dbReference type="InterPro" id="IPR015915">
    <property type="entry name" value="Kelch-typ_b-propeller"/>
</dbReference>
<feature type="region of interest" description="Disordered" evidence="3">
    <location>
        <begin position="494"/>
        <end position="559"/>
    </location>
</feature>
<feature type="chain" id="PRO_5040201350" description="Kelch repeat protein" evidence="5">
    <location>
        <begin position="21"/>
        <end position="559"/>
    </location>
</feature>
<keyword evidence="5" id="KW-0732">Signal</keyword>
<keyword evidence="4" id="KW-1133">Transmembrane helix</keyword>
<evidence type="ECO:0000313" key="7">
    <source>
        <dbReference type="Proteomes" id="UP000720189"/>
    </source>
</evidence>
<evidence type="ECO:0000256" key="3">
    <source>
        <dbReference type="SAM" id="MobiDB-lite"/>
    </source>
</evidence>
<comment type="caution">
    <text evidence="6">The sequence shown here is derived from an EMBL/GenBank/DDBJ whole genome shotgun (WGS) entry which is preliminary data.</text>
</comment>
<accession>A0A9P9JQN0</accession>
<dbReference type="RefSeq" id="XP_046041804.1">
    <property type="nucleotide sequence ID" value="XM_046185398.1"/>
</dbReference>
<dbReference type="PANTHER" id="PTHR47435:SF4">
    <property type="entry name" value="KELCH REPEAT PROTEIN (AFU_ORTHOLOGUE AFUA_5G12780)"/>
    <property type="match status" value="1"/>
</dbReference>